<evidence type="ECO:0000313" key="6">
    <source>
        <dbReference type="Proteomes" id="UP000509761"/>
    </source>
</evidence>
<feature type="domain" description="4'-phosphopantetheinyl transferase" evidence="3">
    <location>
        <begin position="115"/>
        <end position="192"/>
    </location>
</feature>
<gene>
    <name evidence="5" type="ORF">FX987_05213</name>
</gene>
<dbReference type="AlphaFoldDB" id="A0A1G8P0Z5"/>
<evidence type="ECO:0000313" key="5">
    <source>
        <dbReference type="EMBL" id="QKS27392.1"/>
    </source>
</evidence>
<dbReference type="GO" id="GO:0008897">
    <property type="term" value="F:holo-[acyl-carrier-protein] synthase activity"/>
    <property type="evidence" value="ECO:0007669"/>
    <property type="project" value="UniProtKB-EC"/>
</dbReference>
<name>A0A1G8P0Z5_9GAMM</name>
<dbReference type="InterPro" id="IPR037143">
    <property type="entry name" value="4-PPantetheinyl_Trfase_dom_sf"/>
</dbReference>
<dbReference type="GO" id="GO:0005829">
    <property type="term" value="C:cytosol"/>
    <property type="evidence" value="ECO:0007669"/>
    <property type="project" value="TreeGrafter"/>
</dbReference>
<dbReference type="Pfam" id="PF01648">
    <property type="entry name" value="ACPS"/>
    <property type="match status" value="1"/>
</dbReference>
<dbReference type="PANTHER" id="PTHR12215:SF10">
    <property type="entry name" value="L-AMINOADIPATE-SEMIALDEHYDE DEHYDROGENASE-PHOSPHOPANTETHEINYL TRANSFERASE"/>
    <property type="match status" value="1"/>
</dbReference>
<dbReference type="Pfam" id="PF22624">
    <property type="entry name" value="AASDHPPT_N"/>
    <property type="match status" value="1"/>
</dbReference>
<dbReference type="InterPro" id="IPR050559">
    <property type="entry name" value="P-Pant_transferase_sf"/>
</dbReference>
<organism evidence="5 6">
    <name type="scientific">Vreelandella titanicae</name>
    <dbReference type="NCBI Taxonomy" id="664683"/>
    <lineage>
        <taxon>Bacteria</taxon>
        <taxon>Pseudomonadati</taxon>
        <taxon>Pseudomonadota</taxon>
        <taxon>Gammaproteobacteria</taxon>
        <taxon>Oceanospirillales</taxon>
        <taxon>Halomonadaceae</taxon>
        <taxon>Vreelandella</taxon>
    </lineage>
</organism>
<reference evidence="5 6" key="1">
    <citation type="submission" date="2019-12" db="EMBL/GenBank/DDBJ databases">
        <title>Genome sequencing and assembly of endphytes of Porphyra tenera.</title>
        <authorList>
            <person name="Park J.M."/>
            <person name="Shin R."/>
            <person name="Jo S.H."/>
        </authorList>
    </citation>
    <scope>NUCLEOTIDE SEQUENCE [LARGE SCALE GENOMIC DNA]</scope>
    <source>
        <strain evidence="5 6">GPM3</strain>
    </source>
</reference>
<dbReference type="SUPFAM" id="SSF56214">
    <property type="entry name" value="4'-phosphopantetheinyl transferase"/>
    <property type="match status" value="2"/>
</dbReference>
<dbReference type="Gene3D" id="3.90.470.20">
    <property type="entry name" value="4'-phosphopantetheinyl transferase domain"/>
    <property type="match status" value="1"/>
</dbReference>
<feature type="domain" description="4'-phosphopantetheinyl transferase N-terminal" evidence="4">
    <location>
        <begin position="34"/>
        <end position="109"/>
    </location>
</feature>
<keyword evidence="6" id="KW-1185">Reference proteome</keyword>
<dbReference type="EC" id="2.7.8.7" evidence="5"/>
<proteinExistence type="inferred from homology"/>
<dbReference type="GO" id="GO:0000287">
    <property type="term" value="F:magnesium ion binding"/>
    <property type="evidence" value="ECO:0007669"/>
    <property type="project" value="InterPro"/>
</dbReference>
<sequence>MQRLQLAEGAPEGLEVWRLSLGLNAPVADEDDRLLSRAEWQRAQRLRRHADVVRAVATRAALRRLLSAHTGIAPEKLVFTQNAYGKPALENADGPAFNVSHSGHVALIAIAPGGAVGVDIERCRPEAELAPLQGLVLSPSEQLDHARDGIALPFMERWVVKEAVLKALGLGIADHLQALSITSSLGSPGTYHLEHSLPVSSPLQAWPLPAPSGYAAALGYIDSGYVDSGYSHTNAQGKRYSTNFQEINNGQPKRNTNATNQHHIQTSGAC</sequence>
<dbReference type="GeneID" id="69284416"/>
<dbReference type="PANTHER" id="PTHR12215">
    <property type="entry name" value="PHOSPHOPANTETHEINE TRANSFERASE"/>
    <property type="match status" value="1"/>
</dbReference>
<comment type="similarity">
    <text evidence="1">Belongs to the P-Pant transferase superfamily. Gsp/Sfp/HetI/AcpT family.</text>
</comment>
<dbReference type="GO" id="GO:0019878">
    <property type="term" value="P:lysine biosynthetic process via aminoadipic acid"/>
    <property type="evidence" value="ECO:0007669"/>
    <property type="project" value="TreeGrafter"/>
</dbReference>
<dbReference type="Proteomes" id="UP000509761">
    <property type="component" value="Chromosome"/>
</dbReference>
<dbReference type="RefSeq" id="WP_022522942.1">
    <property type="nucleotide sequence ID" value="NZ_CBDIPO010000003.1"/>
</dbReference>
<protein>
    <submittedName>
        <fullName evidence="5">4'-phosphopantetheinyl transferase Sfp</fullName>
        <ecNumber evidence="5">2.7.8.7</ecNumber>
    </submittedName>
</protein>
<evidence type="ECO:0000259" key="4">
    <source>
        <dbReference type="Pfam" id="PF22624"/>
    </source>
</evidence>
<evidence type="ECO:0000256" key="1">
    <source>
        <dbReference type="ARBA" id="ARBA00010990"/>
    </source>
</evidence>
<evidence type="ECO:0000259" key="3">
    <source>
        <dbReference type="Pfam" id="PF01648"/>
    </source>
</evidence>
<keyword evidence="2 5" id="KW-0808">Transferase</keyword>
<dbReference type="InterPro" id="IPR055066">
    <property type="entry name" value="AASDHPPT_N"/>
</dbReference>
<dbReference type="InterPro" id="IPR008278">
    <property type="entry name" value="4-PPantetheinyl_Trfase_dom"/>
</dbReference>
<accession>A0A1G8P0Z5</accession>
<dbReference type="EMBL" id="CP054580">
    <property type="protein sequence ID" value="QKS27392.1"/>
    <property type="molecule type" value="Genomic_DNA"/>
</dbReference>
<evidence type="ECO:0000256" key="2">
    <source>
        <dbReference type="ARBA" id="ARBA00022679"/>
    </source>
</evidence>